<evidence type="ECO:0000256" key="7">
    <source>
        <dbReference type="SAM" id="Phobius"/>
    </source>
</evidence>
<organism evidence="8 9">
    <name type="scientific">Caenorhabditis auriculariae</name>
    <dbReference type="NCBI Taxonomy" id="2777116"/>
    <lineage>
        <taxon>Eukaryota</taxon>
        <taxon>Metazoa</taxon>
        <taxon>Ecdysozoa</taxon>
        <taxon>Nematoda</taxon>
        <taxon>Chromadorea</taxon>
        <taxon>Rhabditida</taxon>
        <taxon>Rhabditina</taxon>
        <taxon>Rhabditomorpha</taxon>
        <taxon>Rhabditoidea</taxon>
        <taxon>Rhabditidae</taxon>
        <taxon>Peloderinae</taxon>
        <taxon>Caenorhabditis</taxon>
    </lineage>
</organism>
<feature type="compositionally biased region" description="Low complexity" evidence="6">
    <location>
        <begin position="205"/>
        <end position="217"/>
    </location>
</feature>
<comment type="similarity">
    <text evidence="2">Belongs to the ADIPOR family.</text>
</comment>
<evidence type="ECO:0000313" key="9">
    <source>
        <dbReference type="Proteomes" id="UP000835052"/>
    </source>
</evidence>
<dbReference type="InterPro" id="IPR004254">
    <property type="entry name" value="AdipoR/HlyIII-related"/>
</dbReference>
<feature type="transmembrane region" description="Helical" evidence="7">
    <location>
        <begin position="798"/>
        <end position="814"/>
    </location>
</feature>
<dbReference type="GO" id="GO:0016020">
    <property type="term" value="C:membrane"/>
    <property type="evidence" value="ECO:0007669"/>
    <property type="project" value="UniProtKB-SubCell"/>
</dbReference>
<feature type="region of interest" description="Disordered" evidence="6">
    <location>
        <begin position="132"/>
        <end position="151"/>
    </location>
</feature>
<feature type="compositionally biased region" description="Basic and acidic residues" evidence="6">
    <location>
        <begin position="142"/>
        <end position="151"/>
    </location>
</feature>
<evidence type="ECO:0000256" key="5">
    <source>
        <dbReference type="ARBA" id="ARBA00023136"/>
    </source>
</evidence>
<feature type="compositionally biased region" description="Basic and acidic residues" evidence="6">
    <location>
        <begin position="580"/>
        <end position="616"/>
    </location>
</feature>
<evidence type="ECO:0000313" key="8">
    <source>
        <dbReference type="EMBL" id="CAD6197831.1"/>
    </source>
</evidence>
<feature type="compositionally biased region" description="Basic and acidic residues" evidence="6">
    <location>
        <begin position="318"/>
        <end position="329"/>
    </location>
</feature>
<feature type="region of interest" description="Disordered" evidence="6">
    <location>
        <begin position="159"/>
        <end position="221"/>
    </location>
</feature>
<dbReference type="PANTHER" id="PTHR20855:SF3">
    <property type="entry name" value="LD03007P"/>
    <property type="match status" value="1"/>
</dbReference>
<dbReference type="Proteomes" id="UP000835052">
    <property type="component" value="Unassembled WGS sequence"/>
</dbReference>
<dbReference type="AlphaFoldDB" id="A0A8S1HPN9"/>
<feature type="transmembrane region" description="Helical" evidence="7">
    <location>
        <begin position="698"/>
        <end position="719"/>
    </location>
</feature>
<feature type="transmembrane region" description="Helical" evidence="7">
    <location>
        <begin position="849"/>
        <end position="869"/>
    </location>
</feature>
<evidence type="ECO:0000256" key="6">
    <source>
        <dbReference type="SAM" id="MobiDB-lite"/>
    </source>
</evidence>
<feature type="region of interest" description="Disordered" evidence="6">
    <location>
        <begin position="293"/>
        <end position="403"/>
    </location>
</feature>
<evidence type="ECO:0000256" key="2">
    <source>
        <dbReference type="ARBA" id="ARBA00007018"/>
    </source>
</evidence>
<proteinExistence type="inferred from homology"/>
<comment type="subcellular location">
    <subcellularLocation>
        <location evidence="1">Membrane</location>
        <topology evidence="1">Multi-pass membrane protein</topology>
    </subcellularLocation>
</comment>
<keyword evidence="9" id="KW-1185">Reference proteome</keyword>
<evidence type="ECO:0000256" key="1">
    <source>
        <dbReference type="ARBA" id="ARBA00004141"/>
    </source>
</evidence>
<name>A0A8S1HPN9_9PELO</name>
<feature type="transmembrane region" description="Helical" evidence="7">
    <location>
        <begin position="770"/>
        <end position="786"/>
    </location>
</feature>
<feature type="transmembrane region" description="Helical" evidence="7">
    <location>
        <begin position="740"/>
        <end position="758"/>
    </location>
</feature>
<reference evidence="8" key="1">
    <citation type="submission" date="2020-10" db="EMBL/GenBank/DDBJ databases">
        <authorList>
            <person name="Kikuchi T."/>
        </authorList>
    </citation>
    <scope>NUCLEOTIDE SEQUENCE</scope>
    <source>
        <strain evidence="8">NKZ352</strain>
    </source>
</reference>
<keyword evidence="3 7" id="KW-0812">Transmembrane</keyword>
<feature type="region of interest" description="Disordered" evidence="6">
    <location>
        <begin position="446"/>
        <end position="483"/>
    </location>
</feature>
<dbReference type="OrthoDB" id="186812at2759"/>
<dbReference type="PANTHER" id="PTHR20855">
    <property type="entry name" value="ADIPOR/PROGESTIN RECEPTOR-RELATED"/>
    <property type="match status" value="1"/>
</dbReference>
<dbReference type="EMBL" id="CAJGYM010000106">
    <property type="protein sequence ID" value="CAD6197831.1"/>
    <property type="molecule type" value="Genomic_DNA"/>
</dbReference>
<gene>
    <name evidence="8" type="ORF">CAUJ_LOCUS13738</name>
</gene>
<feature type="compositionally biased region" description="Polar residues" evidence="6">
    <location>
        <begin position="511"/>
        <end position="526"/>
    </location>
</feature>
<evidence type="ECO:0000256" key="4">
    <source>
        <dbReference type="ARBA" id="ARBA00022989"/>
    </source>
</evidence>
<feature type="compositionally biased region" description="Basic and acidic residues" evidence="6">
    <location>
        <begin position="384"/>
        <end position="398"/>
    </location>
</feature>
<evidence type="ECO:0000256" key="3">
    <source>
        <dbReference type="ARBA" id="ARBA00022692"/>
    </source>
</evidence>
<feature type="region of interest" description="Disordered" evidence="6">
    <location>
        <begin position="505"/>
        <end position="632"/>
    </location>
</feature>
<sequence>MARAKAQVLHGERRARSSDSLLLSKRIVYRMKENLVQNPDKSLIDCLIETRIATADKNLAINELVEMRDQVKKSLKYAMETGEATGYLTFLKPECFNMLKRELVTRIGFEPAEREYQRRLELDRRHREQLDHLSEDSEDFSEGEKDSRFGEEVVSGKFHRVHKVDPDPPTPQYVPRIDVSNLRDENINSDLSTFRSGHPSPPVQPGQKKNGQKSSGSSEERFFGANLRKPTEINPFASPQRYDKLTLEKELSKVSGLPKKTPRAEDVVPTDAVVLKDSRREVRFIRSQPIISTQRSTLTQTSDVERKEGGTQTFSEKSSFKDDIEKIDIATDPPSFDELAPKVDQAPSTSNSRSSTPSDLSDGEILKKIPGKVMTVRPDGSIVMDERSIPEVESPKKDPKNRKWRLVRSFSDFNLSNSEWFSRLHSPKGKDKDGFVKDVMHKISHRFGSRSSSSAKGSGLAGSSPNLSRPETPKTPIAIDFDELEEKRPQYQFFVSSSPNRSIRIAEEDLSSSTDLPTSPNCSHSKNSPRRGPPIVLEDHDVPVSPRKKNGPSSRMYPNSPSSSSSSSSKISSPGFSRGDFVRGPKTDALKQRTESTCDRISRIRQWDDEAARRQDVMTSSTTDDDDDVTRDLIPGSCGVVDPSPGSYKNKRASNGQPYEPTHHEHVANTLSHAIGIGPSVLVFHYFMIGEAHRELQYWLMLLYGTFTTLLFASSTVYHTCELLYRQKNERRKLRYYLHIFDRAAIYLFIAASYTPWLTLRHCGYPGLNLKWMIWVFAILGILYQYNFHERYKTLETLLYIAIAGGPSVAIFTMNDRSGLDLMMVGGACYAVGVIFFKLDGVIAFAHAIWHVFVLMGASCHTYAVYAHLLGPDRSNPMPEIVL</sequence>
<protein>
    <submittedName>
        <fullName evidence="8">Uncharacterized protein</fullName>
    </submittedName>
</protein>
<feature type="compositionally biased region" description="Low complexity" evidence="6">
    <location>
        <begin position="552"/>
        <end position="577"/>
    </location>
</feature>
<feature type="compositionally biased region" description="Low complexity" evidence="6">
    <location>
        <begin position="449"/>
        <end position="464"/>
    </location>
</feature>
<feature type="compositionally biased region" description="Low complexity" evidence="6">
    <location>
        <begin position="347"/>
        <end position="360"/>
    </location>
</feature>
<comment type="caution">
    <text evidence="8">The sequence shown here is derived from an EMBL/GenBank/DDBJ whole genome shotgun (WGS) entry which is preliminary data.</text>
</comment>
<feature type="transmembrane region" description="Helical" evidence="7">
    <location>
        <begin position="820"/>
        <end position="837"/>
    </location>
</feature>
<accession>A0A8S1HPN9</accession>
<dbReference type="Pfam" id="PF03006">
    <property type="entry name" value="HlyIII"/>
    <property type="match status" value="1"/>
</dbReference>
<keyword evidence="5 7" id="KW-0472">Membrane</keyword>
<feature type="compositionally biased region" description="Polar residues" evidence="6">
    <location>
        <begin position="293"/>
        <end position="302"/>
    </location>
</feature>
<keyword evidence="4 7" id="KW-1133">Transmembrane helix</keyword>